<dbReference type="Gene3D" id="1.10.1200.10">
    <property type="entry name" value="ACP-like"/>
    <property type="match status" value="1"/>
</dbReference>
<dbReference type="InterPro" id="IPR009081">
    <property type="entry name" value="PP-bd_ACP"/>
</dbReference>
<dbReference type="PANTHER" id="PTHR45527:SF1">
    <property type="entry name" value="FATTY ACID SYNTHASE"/>
    <property type="match status" value="1"/>
</dbReference>
<evidence type="ECO:0000313" key="2">
    <source>
        <dbReference type="EMBL" id="WNF01046.1"/>
    </source>
</evidence>
<feature type="domain" description="Carrier" evidence="1">
    <location>
        <begin position="516"/>
        <end position="591"/>
    </location>
</feature>
<dbReference type="InterPro" id="IPR025110">
    <property type="entry name" value="AMP-bd_C"/>
</dbReference>
<dbReference type="PROSITE" id="PS50075">
    <property type="entry name" value="CARRIER"/>
    <property type="match status" value="1"/>
</dbReference>
<dbReference type="InterPro" id="IPR010071">
    <property type="entry name" value="AA_adenyl_dom"/>
</dbReference>
<dbReference type="InterPro" id="IPR000873">
    <property type="entry name" value="AMP-dep_synth/lig_dom"/>
</dbReference>
<dbReference type="Pfam" id="PF00501">
    <property type="entry name" value="AMP-binding"/>
    <property type="match status" value="1"/>
</dbReference>
<evidence type="ECO:0000259" key="1">
    <source>
        <dbReference type="PROSITE" id="PS50075"/>
    </source>
</evidence>
<proteinExistence type="predicted"/>
<sequence length="597" mass="63933">MPSTPRPALDPTTLTGLFARSVSRFPHLTAVTDDHASFTYAELDARSDDIASALRARGVRPEDRVGLHLDRGVEVFAAILGILKAGAAYVAVDTRYPDARRDLMLTHSGVRIVLTRPGPGAALGGLPLDTLELPVPPADGSGPGPGDLARPDGAASVLFTSGSSGTPKAVVLEHRNIVSFAVNPALPPLRPEDRTGQISSLSFDAFHFETWATLARGGQVVVLPPVPDLLAAGFRAALERRGITAMLVPTMVVNQVVREDRDAFAPLRLLHVGGDVLRPAACARLLSGAFRGELFNLYGPAETTTACTAHRVTLDDTRADSIPIGRPLDGVTVHLLGPDRRPVPPGAAGEIHIGGPGVGRGYLSVPGRPDRTDRAFVPSPLPDGPRRLYRTGDLARRRADGVLEFLGRADDQVKIRGYRVEPAEVARSLRHHPLVHDAVVLASGEGEDRHLVAFAVLDEPVPVSALLGFARERLPHYLVPSRIVVLPEIPATHHGKRDTAALRALLTREAGQQDAAPATDTERYLVGLWRSLLGVEEVGVRDDFFALGGHSLLAFRMQRRIERERGVTLEYRSLVRTSVLADLAALVDATATEGAAR</sequence>
<organism evidence="2 3">
    <name type="scientific">Streptomyces luomodiensis</name>
    <dbReference type="NCBI Taxonomy" id="3026192"/>
    <lineage>
        <taxon>Bacteria</taxon>
        <taxon>Bacillati</taxon>
        <taxon>Actinomycetota</taxon>
        <taxon>Actinomycetes</taxon>
        <taxon>Kitasatosporales</taxon>
        <taxon>Streptomycetaceae</taxon>
        <taxon>Streptomyces</taxon>
    </lineage>
</organism>
<dbReference type="SUPFAM" id="SSF47336">
    <property type="entry name" value="ACP-like"/>
    <property type="match status" value="1"/>
</dbReference>
<dbReference type="PANTHER" id="PTHR45527">
    <property type="entry name" value="NONRIBOSOMAL PEPTIDE SYNTHETASE"/>
    <property type="match status" value="1"/>
</dbReference>
<dbReference type="InterPro" id="IPR042099">
    <property type="entry name" value="ANL_N_sf"/>
</dbReference>
<reference evidence="2 3" key="1">
    <citation type="submission" date="2023-02" db="EMBL/GenBank/DDBJ databases">
        <title>Streptomyces sp. SCA4-21 with antifungal activity against Fusarium oxysporum f. sp. cubense, Streptomyces sp. SCA2-17 with antifungal activity against Fusarium oxysporum f. sp. cubense.</title>
        <authorList>
            <person name="Qi D."/>
        </authorList>
    </citation>
    <scope>NUCLEOTIDE SEQUENCE [LARGE SCALE GENOMIC DNA]</scope>
    <source>
        <strain evidence="2 3">SCA4-21</strain>
    </source>
</reference>
<dbReference type="InterPro" id="IPR045851">
    <property type="entry name" value="AMP-bd_C_sf"/>
</dbReference>
<dbReference type="RefSeq" id="WP_311039380.1">
    <property type="nucleotide sequence ID" value="NZ_CP117522.1"/>
</dbReference>
<dbReference type="Proteomes" id="UP001305606">
    <property type="component" value="Chromosome"/>
</dbReference>
<gene>
    <name evidence="2" type="ORF">PS467_39760</name>
</gene>
<evidence type="ECO:0000313" key="3">
    <source>
        <dbReference type="Proteomes" id="UP001305606"/>
    </source>
</evidence>
<dbReference type="Gene3D" id="3.40.50.12780">
    <property type="entry name" value="N-terminal domain of ligase-like"/>
    <property type="match status" value="1"/>
</dbReference>
<dbReference type="NCBIfam" id="TIGR01733">
    <property type="entry name" value="AA-adenyl-dom"/>
    <property type="match status" value="1"/>
</dbReference>
<dbReference type="InterPro" id="IPR020845">
    <property type="entry name" value="AMP-binding_CS"/>
</dbReference>
<dbReference type="SUPFAM" id="SSF56801">
    <property type="entry name" value="Acetyl-CoA synthetase-like"/>
    <property type="match status" value="1"/>
</dbReference>
<name>A0ABY9V809_9ACTN</name>
<dbReference type="EMBL" id="CP117522">
    <property type="protein sequence ID" value="WNF01046.1"/>
    <property type="molecule type" value="Genomic_DNA"/>
</dbReference>
<dbReference type="Pfam" id="PF00550">
    <property type="entry name" value="PP-binding"/>
    <property type="match status" value="1"/>
</dbReference>
<dbReference type="InterPro" id="IPR036736">
    <property type="entry name" value="ACP-like_sf"/>
</dbReference>
<dbReference type="Pfam" id="PF13193">
    <property type="entry name" value="AMP-binding_C"/>
    <property type="match status" value="1"/>
</dbReference>
<dbReference type="CDD" id="cd05930">
    <property type="entry name" value="A_NRPS"/>
    <property type="match status" value="1"/>
</dbReference>
<protein>
    <submittedName>
        <fullName evidence="2">Non-ribosomal peptide synthetase</fullName>
    </submittedName>
</protein>
<dbReference type="Gene3D" id="3.30.300.30">
    <property type="match status" value="1"/>
</dbReference>
<accession>A0ABY9V809</accession>
<keyword evidence="3" id="KW-1185">Reference proteome</keyword>
<dbReference type="PROSITE" id="PS00455">
    <property type="entry name" value="AMP_BINDING"/>
    <property type="match status" value="1"/>
</dbReference>